<keyword evidence="3" id="KW-1185">Reference proteome</keyword>
<organism evidence="2 3">
    <name type="scientific">Plakobranchus ocellatus</name>
    <dbReference type="NCBI Taxonomy" id="259542"/>
    <lineage>
        <taxon>Eukaryota</taxon>
        <taxon>Metazoa</taxon>
        <taxon>Spiralia</taxon>
        <taxon>Lophotrochozoa</taxon>
        <taxon>Mollusca</taxon>
        <taxon>Gastropoda</taxon>
        <taxon>Heterobranchia</taxon>
        <taxon>Euthyneura</taxon>
        <taxon>Panpulmonata</taxon>
        <taxon>Sacoglossa</taxon>
        <taxon>Placobranchoidea</taxon>
        <taxon>Plakobranchidae</taxon>
        <taxon>Plakobranchus</taxon>
    </lineage>
</organism>
<reference evidence="2 3" key="1">
    <citation type="journal article" date="2021" name="Elife">
        <title>Chloroplast acquisition without the gene transfer in kleptoplastic sea slugs, Plakobranchus ocellatus.</title>
        <authorList>
            <person name="Maeda T."/>
            <person name="Takahashi S."/>
            <person name="Yoshida T."/>
            <person name="Shimamura S."/>
            <person name="Takaki Y."/>
            <person name="Nagai Y."/>
            <person name="Toyoda A."/>
            <person name="Suzuki Y."/>
            <person name="Arimoto A."/>
            <person name="Ishii H."/>
            <person name="Satoh N."/>
            <person name="Nishiyama T."/>
            <person name="Hasebe M."/>
            <person name="Maruyama T."/>
            <person name="Minagawa J."/>
            <person name="Obokata J."/>
            <person name="Shigenobu S."/>
        </authorList>
    </citation>
    <scope>NUCLEOTIDE SEQUENCE [LARGE SCALE GENOMIC DNA]</scope>
</reference>
<proteinExistence type="predicted"/>
<gene>
    <name evidence="2" type="ORF">PoB_000260100</name>
</gene>
<evidence type="ECO:0000313" key="2">
    <source>
        <dbReference type="EMBL" id="GFN76095.1"/>
    </source>
</evidence>
<protein>
    <submittedName>
        <fullName evidence="2">Uncharacterized protein</fullName>
    </submittedName>
</protein>
<name>A0AAV3XZ47_9GAST</name>
<dbReference type="Proteomes" id="UP000735302">
    <property type="component" value="Unassembled WGS sequence"/>
</dbReference>
<feature type="compositionally biased region" description="Basic and acidic residues" evidence="1">
    <location>
        <begin position="42"/>
        <end position="62"/>
    </location>
</feature>
<feature type="region of interest" description="Disordered" evidence="1">
    <location>
        <begin position="42"/>
        <end position="67"/>
    </location>
</feature>
<sequence>MLYSPAGVRESQCVNIQRIRSPAIQKYPASFELHSHRRRLKERERRTVVKDTRKSHMKDDRRKARKSPAGENWLIVCTVHDEVTIQGYNGFNLYKACGQLRNMVLDSEKESCVQRTVEKFGTSVTASTAQIPDKPLNP</sequence>
<dbReference type="EMBL" id="BLXT01000349">
    <property type="protein sequence ID" value="GFN76095.1"/>
    <property type="molecule type" value="Genomic_DNA"/>
</dbReference>
<evidence type="ECO:0000313" key="3">
    <source>
        <dbReference type="Proteomes" id="UP000735302"/>
    </source>
</evidence>
<evidence type="ECO:0000256" key="1">
    <source>
        <dbReference type="SAM" id="MobiDB-lite"/>
    </source>
</evidence>
<comment type="caution">
    <text evidence="2">The sequence shown here is derived from an EMBL/GenBank/DDBJ whole genome shotgun (WGS) entry which is preliminary data.</text>
</comment>
<accession>A0AAV3XZ47</accession>
<dbReference type="AlphaFoldDB" id="A0AAV3XZ47"/>